<evidence type="ECO:0000313" key="16">
    <source>
        <dbReference type="Proteomes" id="UP000014568"/>
    </source>
</evidence>
<keyword evidence="4 12" id="KW-0349">Heme</keyword>
<dbReference type="InterPro" id="IPR017927">
    <property type="entry name" value="FAD-bd_FR_type"/>
</dbReference>
<comment type="similarity">
    <text evidence="2">In the C-terminal section; belongs to the flavoprotein pyridine nucleotide cytochrome reductase family.</text>
</comment>
<keyword evidence="12" id="KW-0813">Transport</keyword>
<evidence type="ECO:0000256" key="11">
    <source>
        <dbReference type="ARBA" id="ARBA00049433"/>
    </source>
</evidence>
<dbReference type="InterPro" id="IPR017938">
    <property type="entry name" value="Riboflavin_synthase-like_b-brl"/>
</dbReference>
<evidence type="ECO:0000256" key="6">
    <source>
        <dbReference type="ARBA" id="ARBA00022723"/>
    </source>
</evidence>
<accession>S3NKS7</accession>
<dbReference type="InterPro" id="IPR012292">
    <property type="entry name" value="Globin/Proto"/>
</dbReference>
<dbReference type="PROSITE" id="PS01033">
    <property type="entry name" value="GLOBIN"/>
    <property type="match status" value="1"/>
</dbReference>
<name>S3NKS7_9GAMM</name>
<evidence type="ECO:0000259" key="13">
    <source>
        <dbReference type="PROSITE" id="PS01033"/>
    </source>
</evidence>
<dbReference type="GO" id="GO:0046872">
    <property type="term" value="F:metal ion binding"/>
    <property type="evidence" value="ECO:0007669"/>
    <property type="project" value="UniProtKB-KW"/>
</dbReference>
<dbReference type="eggNOG" id="COG1017">
    <property type="taxonomic scope" value="Bacteria"/>
</dbReference>
<keyword evidence="15" id="KW-0560">Oxidoreductase</keyword>
<dbReference type="GO" id="GO:0046210">
    <property type="term" value="P:nitric oxide catabolic process"/>
    <property type="evidence" value="ECO:0007669"/>
    <property type="project" value="TreeGrafter"/>
</dbReference>
<proteinExistence type="inferred from homology"/>
<evidence type="ECO:0000256" key="3">
    <source>
        <dbReference type="ARBA" id="ARBA00012229"/>
    </source>
</evidence>
<comment type="catalytic activity">
    <reaction evidence="10">
        <text>2 nitric oxide + NADH + 2 O2 = 2 nitrate + NAD(+) + H(+)</text>
        <dbReference type="Rhea" id="RHEA:19469"/>
        <dbReference type="ChEBI" id="CHEBI:15378"/>
        <dbReference type="ChEBI" id="CHEBI:15379"/>
        <dbReference type="ChEBI" id="CHEBI:16480"/>
        <dbReference type="ChEBI" id="CHEBI:17632"/>
        <dbReference type="ChEBI" id="CHEBI:57540"/>
        <dbReference type="ChEBI" id="CHEBI:57945"/>
        <dbReference type="EC" id="1.14.12.17"/>
    </reaction>
</comment>
<organism evidence="15 16">
    <name type="scientific">Acinetobacter rudis CIP 110305</name>
    <dbReference type="NCBI Taxonomy" id="421052"/>
    <lineage>
        <taxon>Bacteria</taxon>
        <taxon>Pseudomonadati</taxon>
        <taxon>Pseudomonadota</taxon>
        <taxon>Gammaproteobacteria</taxon>
        <taxon>Moraxellales</taxon>
        <taxon>Moraxellaceae</taxon>
        <taxon>Acinetobacter</taxon>
    </lineage>
</organism>
<dbReference type="Pfam" id="PF00042">
    <property type="entry name" value="Globin"/>
    <property type="match status" value="1"/>
</dbReference>
<dbReference type="EMBL" id="ATGI01000003">
    <property type="protein sequence ID" value="EPF80685.1"/>
    <property type="molecule type" value="Genomic_DNA"/>
</dbReference>
<dbReference type="GO" id="GO:0008941">
    <property type="term" value="F:nitric oxide dioxygenase NAD(P)H activity"/>
    <property type="evidence" value="ECO:0007669"/>
    <property type="project" value="UniProtKB-EC"/>
</dbReference>
<dbReference type="PATRIC" id="fig|421052.3.peg.426"/>
<evidence type="ECO:0000313" key="15">
    <source>
        <dbReference type="EMBL" id="EPF80685.1"/>
    </source>
</evidence>
<dbReference type="Pfam" id="PF00970">
    <property type="entry name" value="FAD_binding_6"/>
    <property type="match status" value="1"/>
</dbReference>
<dbReference type="FunFam" id="1.10.490.10:FF:000003">
    <property type="entry name" value="Flavohemoprotein"/>
    <property type="match status" value="1"/>
</dbReference>
<evidence type="ECO:0000256" key="2">
    <source>
        <dbReference type="ARBA" id="ARBA00006401"/>
    </source>
</evidence>
<evidence type="ECO:0000256" key="12">
    <source>
        <dbReference type="RuleBase" id="RU000356"/>
    </source>
</evidence>
<dbReference type="PROSITE" id="PS51384">
    <property type="entry name" value="FAD_FR"/>
    <property type="match status" value="1"/>
</dbReference>
<reference evidence="15 16" key="1">
    <citation type="submission" date="2013-06" db="EMBL/GenBank/DDBJ databases">
        <title>The Genome Sequence of Acinetobacter rudis CIP 110305.</title>
        <authorList>
            <consortium name="The Broad Institute Genome Sequencing Platform"/>
            <consortium name="The Broad Institute Genome Sequencing Center for Infectious Disease"/>
            <person name="Cerqueira G."/>
            <person name="Feldgarden M."/>
            <person name="Courvalin P."/>
            <person name="Perichon B."/>
            <person name="Grillot-Courvalin C."/>
            <person name="Clermont D."/>
            <person name="Rocha E."/>
            <person name="Yoon E.-J."/>
            <person name="Nemec A."/>
            <person name="Young S.K."/>
            <person name="Zeng Q."/>
            <person name="Gargeya S."/>
            <person name="Fitzgerald M."/>
            <person name="Abouelleil A."/>
            <person name="Alvarado L."/>
            <person name="Berlin A.M."/>
            <person name="Chapman S.B."/>
            <person name="Dewar J."/>
            <person name="Goldberg J."/>
            <person name="Griggs A."/>
            <person name="Gujja S."/>
            <person name="Hansen M."/>
            <person name="Howarth C."/>
            <person name="Imamovic A."/>
            <person name="Larimer J."/>
            <person name="McCowan C."/>
            <person name="Murphy C."/>
            <person name="Pearson M."/>
            <person name="Priest M."/>
            <person name="Roberts A."/>
            <person name="Saif S."/>
            <person name="Shea T."/>
            <person name="Sykes S."/>
            <person name="Wortman J."/>
            <person name="Nusbaum C."/>
            <person name="Birren B."/>
        </authorList>
    </citation>
    <scope>NUCLEOTIDE SEQUENCE [LARGE SCALE GENOMIC DNA]</scope>
    <source>
        <strain evidence="15 16">CIP 110305</strain>
    </source>
</reference>
<keyword evidence="5 12" id="KW-0561">Oxygen transport</keyword>
<dbReference type="PANTHER" id="PTHR43396">
    <property type="entry name" value="FLAVOHEMOPROTEIN"/>
    <property type="match status" value="1"/>
</dbReference>
<evidence type="ECO:0000256" key="5">
    <source>
        <dbReference type="ARBA" id="ARBA00022621"/>
    </source>
</evidence>
<dbReference type="InterPro" id="IPR008333">
    <property type="entry name" value="Cbr1-like_FAD-bd_dom"/>
</dbReference>
<dbReference type="GO" id="GO:0071949">
    <property type="term" value="F:FAD binding"/>
    <property type="evidence" value="ECO:0007669"/>
    <property type="project" value="TreeGrafter"/>
</dbReference>
<evidence type="ECO:0000256" key="8">
    <source>
        <dbReference type="ARBA" id="ARBA00023004"/>
    </source>
</evidence>
<evidence type="ECO:0000256" key="1">
    <source>
        <dbReference type="ARBA" id="ARBA00001970"/>
    </source>
</evidence>
<evidence type="ECO:0000256" key="9">
    <source>
        <dbReference type="ARBA" id="ARBA00023027"/>
    </source>
</evidence>
<keyword evidence="15" id="KW-0223">Dioxygenase</keyword>
<keyword evidence="16" id="KW-1185">Reference proteome</keyword>
<comment type="catalytic activity">
    <reaction evidence="11">
        <text>2 nitric oxide + NADPH + 2 O2 = 2 nitrate + NADP(+) + H(+)</text>
        <dbReference type="Rhea" id="RHEA:19465"/>
        <dbReference type="ChEBI" id="CHEBI:15378"/>
        <dbReference type="ChEBI" id="CHEBI:15379"/>
        <dbReference type="ChEBI" id="CHEBI:16480"/>
        <dbReference type="ChEBI" id="CHEBI:17632"/>
        <dbReference type="ChEBI" id="CHEBI:57783"/>
        <dbReference type="ChEBI" id="CHEBI:58349"/>
        <dbReference type="EC" id="1.14.12.17"/>
    </reaction>
</comment>
<sequence length="255" mass="28365">MTMTPQQIELVKSTVPVLRENGVTLTSYFYKRMLSNNPDLKNVFNMDSQTSGRQPRALAAAVLAYAEHIENPAALAKAVERMTTKHVSLDIQPDQYSIVGENLLHSISEVLDVPFESDLIEAWKQAYLQLADILIGVEKQKYQALAAKEGGWAGWRGFEIANIENSDAGQLFTVKASDQQATIPAVAGQFISVKVKVPGHDLHQPHQFVLSNDQDQTYQFLVKPEENRTEFSVSNILLDHYAVGDRVELSAPLSK</sequence>
<dbReference type="PANTHER" id="PTHR43396:SF3">
    <property type="entry name" value="FLAVOHEMOPROTEIN"/>
    <property type="match status" value="1"/>
</dbReference>
<comment type="similarity">
    <text evidence="12">Belongs to the globin family.</text>
</comment>
<evidence type="ECO:0000259" key="14">
    <source>
        <dbReference type="PROSITE" id="PS51384"/>
    </source>
</evidence>
<dbReference type="HOGENOM" id="CLU_003827_12_1_6"/>
<keyword evidence="8" id="KW-0408">Iron</keyword>
<keyword evidence="9" id="KW-0520">NAD</keyword>
<feature type="domain" description="Globin" evidence="13">
    <location>
        <begin position="2"/>
        <end position="139"/>
    </location>
</feature>
<keyword evidence="6" id="KW-0479">Metal-binding</keyword>
<comment type="caution">
    <text evidence="15">The sequence shown here is derived from an EMBL/GenBank/DDBJ whole genome shotgun (WGS) entry which is preliminary data.</text>
</comment>
<comment type="cofactor">
    <cofactor evidence="1">
        <name>heme b</name>
        <dbReference type="ChEBI" id="CHEBI:60344"/>
    </cofactor>
</comment>
<dbReference type="SUPFAM" id="SSF63380">
    <property type="entry name" value="Riboflavin synthase domain-like"/>
    <property type="match status" value="1"/>
</dbReference>
<protein>
    <recommendedName>
        <fullName evidence="3">nitric oxide dioxygenase</fullName>
        <ecNumber evidence="3">1.14.12.17</ecNumber>
    </recommendedName>
</protein>
<dbReference type="STRING" id="632955.GCA_000829675_02333"/>
<dbReference type="GO" id="GO:0019825">
    <property type="term" value="F:oxygen binding"/>
    <property type="evidence" value="ECO:0007669"/>
    <property type="project" value="InterPro"/>
</dbReference>
<feature type="domain" description="FAD-binding FR-type" evidence="14">
    <location>
        <begin position="150"/>
        <end position="255"/>
    </location>
</feature>
<evidence type="ECO:0000256" key="4">
    <source>
        <dbReference type="ARBA" id="ARBA00022617"/>
    </source>
</evidence>
<keyword evidence="7" id="KW-0521">NADP</keyword>
<dbReference type="eggNOG" id="COG1018">
    <property type="taxonomic scope" value="Bacteria"/>
</dbReference>
<dbReference type="GO" id="GO:0005344">
    <property type="term" value="F:oxygen carrier activity"/>
    <property type="evidence" value="ECO:0007669"/>
    <property type="project" value="UniProtKB-KW"/>
</dbReference>
<dbReference type="InterPro" id="IPR000971">
    <property type="entry name" value="Globin"/>
</dbReference>
<evidence type="ECO:0000256" key="10">
    <source>
        <dbReference type="ARBA" id="ARBA00048649"/>
    </source>
</evidence>
<dbReference type="InterPro" id="IPR009050">
    <property type="entry name" value="Globin-like_sf"/>
</dbReference>
<dbReference type="Proteomes" id="UP000014568">
    <property type="component" value="Unassembled WGS sequence"/>
</dbReference>
<dbReference type="AlphaFoldDB" id="S3NKS7"/>
<evidence type="ECO:0000256" key="7">
    <source>
        <dbReference type="ARBA" id="ARBA00022857"/>
    </source>
</evidence>
<gene>
    <name evidence="15" type="ORF">F945_00428</name>
</gene>
<dbReference type="Gene3D" id="1.10.490.10">
    <property type="entry name" value="Globins"/>
    <property type="match status" value="1"/>
</dbReference>
<dbReference type="GO" id="GO:0020037">
    <property type="term" value="F:heme binding"/>
    <property type="evidence" value="ECO:0007669"/>
    <property type="project" value="InterPro"/>
</dbReference>
<dbReference type="EC" id="1.14.12.17" evidence="3"/>
<dbReference type="GO" id="GO:0071500">
    <property type="term" value="P:cellular response to nitrosative stress"/>
    <property type="evidence" value="ECO:0007669"/>
    <property type="project" value="TreeGrafter"/>
</dbReference>
<dbReference type="Gene3D" id="2.40.30.10">
    <property type="entry name" value="Translation factors"/>
    <property type="match status" value="1"/>
</dbReference>
<dbReference type="SUPFAM" id="SSF46458">
    <property type="entry name" value="Globin-like"/>
    <property type="match status" value="1"/>
</dbReference>